<dbReference type="PANTHER" id="PTHR41775:SF1">
    <property type="entry name" value="PEPTIDASE M6-LIKE DOMAIN-CONTAINING PROTEIN"/>
    <property type="match status" value="1"/>
</dbReference>
<gene>
    <name evidence="3" type="ORF">B0X71_05605</name>
</gene>
<dbReference type="InterPro" id="IPR002048">
    <property type="entry name" value="EF_hand_dom"/>
</dbReference>
<sequence>MIKVLSTTALVTALAGTAVFAGTAGTTDSAAGQQEAKPNLELAHYVGASPELAQKAKEFGVDVSKADPAEKIANHGAKFEQAGDNHVAYKEATGDVPVLVILAKYKDGDEPIGDLEGQVPAHYYEDLIFGTEYNPYEYGPFQKYAELNGQEAPTDSTMQNIYKESSNDRINLVRKENTEFVWVELPHGASYYLDQTGEHAENGTYVNGNANGDAHTGEFIRDLLKAADEQIDFSNYAVEGEVPSVFVVHEGTGAEFSRDPAQFWSHKWGLLSALYYGKYYETGFVAADKDRDGKVSDEEWVAWRTAVDSDLKYDGVTVNTYNIQPGIGGNVAGYDLVTDGYKDELKEGPFPAQPGVYAHEFGHALGLPDYYDTEYDSQGVGNYSMMAGGSWMRYPDAAPYSGNSPTAFDPFSKVFLGWAEPIEVTPEEGVQEITLPAINAATAENGIVKMEVPGSNGTEYFLFENIQQEGFNKGLIRQGADSEGLVAWHVDENILSLYQTEGMRINNVENYMNKRFQSNKTVIAPNGYEVDHYGLAVVQADGNYDLEKYVNRGDAGDFFNEGEDLTPVSGKAHTGSYYFWKGNGSTPADSGIHVTDITENEDGSISAKFFYDTNSSSNGKKQ</sequence>
<dbReference type="Pfam" id="PF05547">
    <property type="entry name" value="Peptidase_M6"/>
    <property type="match status" value="1"/>
</dbReference>
<dbReference type="GO" id="GO:0006508">
    <property type="term" value="P:proteolysis"/>
    <property type="evidence" value="ECO:0007669"/>
    <property type="project" value="InterPro"/>
</dbReference>
<name>A0A1Q2KWY2_9BACL</name>
<dbReference type="GO" id="GO:0008233">
    <property type="term" value="F:peptidase activity"/>
    <property type="evidence" value="ECO:0007669"/>
    <property type="project" value="InterPro"/>
</dbReference>
<accession>A0A1Q2KWY2</accession>
<dbReference type="SUPFAM" id="SSF55486">
    <property type="entry name" value="Metalloproteases ('zincins'), catalytic domain"/>
    <property type="match status" value="1"/>
</dbReference>
<reference evidence="3 4" key="1">
    <citation type="submission" date="2017-02" db="EMBL/GenBank/DDBJ databases">
        <title>The complete genomic sequence of a novel cold adapted crude oil-degrading bacterium Planococcus qaidamina Y42.</title>
        <authorList>
            <person name="Yang R."/>
        </authorList>
    </citation>
    <scope>NUCLEOTIDE SEQUENCE [LARGE SCALE GENOMIC DNA]</scope>
    <source>
        <strain evidence="3 4">Y42</strain>
    </source>
</reference>
<dbReference type="InterPro" id="IPR008757">
    <property type="entry name" value="Peptidase_M6-like_domain"/>
</dbReference>
<dbReference type="EMBL" id="CP019640">
    <property type="protein sequence ID" value="AQQ52624.1"/>
    <property type="molecule type" value="Genomic_DNA"/>
</dbReference>
<keyword evidence="4" id="KW-1185">Reference proteome</keyword>
<protein>
    <recommendedName>
        <fullName evidence="2">EF-hand domain-containing protein</fullName>
    </recommendedName>
</protein>
<dbReference type="InterPro" id="IPR018247">
    <property type="entry name" value="EF_Hand_1_Ca_BS"/>
</dbReference>
<dbReference type="PROSITE" id="PS00018">
    <property type="entry name" value="EF_HAND_1"/>
    <property type="match status" value="1"/>
</dbReference>
<dbReference type="GO" id="GO:0005509">
    <property type="term" value="F:calcium ion binding"/>
    <property type="evidence" value="ECO:0007669"/>
    <property type="project" value="InterPro"/>
</dbReference>
<dbReference type="NCBIfam" id="TIGR03296">
    <property type="entry name" value="M6dom_TIGR03296"/>
    <property type="match status" value="1"/>
</dbReference>
<organism evidence="3 4">
    <name type="scientific">Planococcus lenghuensis</name>
    <dbReference type="NCBI Taxonomy" id="2213202"/>
    <lineage>
        <taxon>Bacteria</taxon>
        <taxon>Bacillati</taxon>
        <taxon>Bacillota</taxon>
        <taxon>Bacilli</taxon>
        <taxon>Bacillales</taxon>
        <taxon>Caryophanaceae</taxon>
        <taxon>Planococcus</taxon>
    </lineage>
</organism>
<feature type="signal peptide" evidence="1">
    <location>
        <begin position="1"/>
        <end position="21"/>
    </location>
</feature>
<keyword evidence="1" id="KW-0732">Signal</keyword>
<feature type="domain" description="EF-hand" evidence="2">
    <location>
        <begin position="275"/>
        <end position="310"/>
    </location>
</feature>
<evidence type="ECO:0000256" key="1">
    <source>
        <dbReference type="SAM" id="SignalP"/>
    </source>
</evidence>
<dbReference type="KEGG" id="pmar:B0X71_05605"/>
<dbReference type="Proteomes" id="UP000188184">
    <property type="component" value="Chromosome"/>
</dbReference>
<evidence type="ECO:0000313" key="4">
    <source>
        <dbReference type="Proteomes" id="UP000188184"/>
    </source>
</evidence>
<evidence type="ECO:0000259" key="2">
    <source>
        <dbReference type="PROSITE" id="PS50222"/>
    </source>
</evidence>
<dbReference type="PANTHER" id="PTHR41775">
    <property type="entry name" value="SECRETED PROTEIN-RELATED"/>
    <property type="match status" value="1"/>
</dbReference>
<feature type="chain" id="PRO_5039185680" description="EF-hand domain-containing protein" evidence="1">
    <location>
        <begin position="22"/>
        <end position="622"/>
    </location>
</feature>
<dbReference type="AlphaFoldDB" id="A0A1Q2KWY2"/>
<dbReference type="RefSeq" id="WP_077588505.1">
    <property type="nucleotide sequence ID" value="NZ_CP019640.1"/>
</dbReference>
<dbReference type="OrthoDB" id="275270at2"/>
<proteinExistence type="predicted"/>
<dbReference type="PROSITE" id="PS50222">
    <property type="entry name" value="EF_HAND_2"/>
    <property type="match status" value="1"/>
</dbReference>
<evidence type="ECO:0000313" key="3">
    <source>
        <dbReference type="EMBL" id="AQQ52624.1"/>
    </source>
</evidence>